<evidence type="ECO:0000256" key="1">
    <source>
        <dbReference type="ARBA" id="ARBA00001412"/>
    </source>
</evidence>
<dbReference type="AlphaFoldDB" id="A0A7C3EM89"/>
<evidence type="ECO:0000259" key="5">
    <source>
        <dbReference type="SMART" id="SM01038"/>
    </source>
</evidence>
<protein>
    <recommendedName>
        <fullName evidence="2">beta-galactosidase</fullName>
        <ecNumber evidence="2">3.2.1.23</ecNumber>
    </recommendedName>
</protein>
<organism evidence="6">
    <name type="scientific">Gracilinema caldarium</name>
    <dbReference type="NCBI Taxonomy" id="215591"/>
    <lineage>
        <taxon>Bacteria</taxon>
        <taxon>Pseudomonadati</taxon>
        <taxon>Spirochaetota</taxon>
        <taxon>Spirochaetia</taxon>
        <taxon>Spirochaetales</taxon>
        <taxon>Breznakiellaceae</taxon>
        <taxon>Gracilinema</taxon>
    </lineage>
</organism>
<dbReference type="PANTHER" id="PTHR46323">
    <property type="entry name" value="BETA-GALACTOSIDASE"/>
    <property type="match status" value="1"/>
</dbReference>
<evidence type="ECO:0000256" key="2">
    <source>
        <dbReference type="ARBA" id="ARBA00012756"/>
    </source>
</evidence>
<dbReference type="PANTHER" id="PTHR46323:SF2">
    <property type="entry name" value="BETA-GALACTOSIDASE"/>
    <property type="match status" value="1"/>
</dbReference>
<dbReference type="EC" id="3.2.1.23" evidence="2"/>
<evidence type="ECO:0000256" key="3">
    <source>
        <dbReference type="ARBA" id="ARBA00022801"/>
    </source>
</evidence>
<keyword evidence="4" id="KW-0326">Glycosidase</keyword>
<dbReference type="GO" id="GO:0030246">
    <property type="term" value="F:carbohydrate binding"/>
    <property type="evidence" value="ECO:0007669"/>
    <property type="project" value="InterPro"/>
</dbReference>
<comment type="caution">
    <text evidence="6">The sequence shown here is derived from an EMBL/GenBank/DDBJ whole genome shotgun (WGS) entry which is preliminary data.</text>
</comment>
<dbReference type="EMBL" id="DSVL01000409">
    <property type="protein sequence ID" value="HFH30449.1"/>
    <property type="molecule type" value="Genomic_DNA"/>
</dbReference>
<proteinExistence type="predicted"/>
<sequence>MSFEPVSSEGDQVHYQCIIRTATGLEAGRLVSEWSENGGGFTDRFTARWEQESAGLLRGRFTFMLNPALGELGRVGLQAVIDPCTQVEWFGRGPHEAYSDRTAGARLGRWRASPAELVTPYILPQENGNRHESRWLRLVYPDGRTLYITGAAPFDFSLSPWSDRELWEARHWDVLPEFKAAAERGLYLNLDLAQRGVGTATCGPDTLDQYRVYPGIHQYELIFMLP</sequence>
<dbReference type="GO" id="GO:0009341">
    <property type="term" value="C:beta-galactosidase complex"/>
    <property type="evidence" value="ECO:0007669"/>
    <property type="project" value="InterPro"/>
</dbReference>
<dbReference type="SUPFAM" id="SSF74650">
    <property type="entry name" value="Galactose mutarotase-like"/>
    <property type="match status" value="1"/>
</dbReference>
<accession>A0A7C3EM89</accession>
<keyword evidence="3" id="KW-0378">Hydrolase</keyword>
<dbReference type="GO" id="GO:0005990">
    <property type="term" value="P:lactose catabolic process"/>
    <property type="evidence" value="ECO:0007669"/>
    <property type="project" value="TreeGrafter"/>
</dbReference>
<evidence type="ECO:0000256" key="4">
    <source>
        <dbReference type="ARBA" id="ARBA00023295"/>
    </source>
</evidence>
<dbReference type="InterPro" id="IPR011013">
    <property type="entry name" value="Gal_mutarotase_sf_dom"/>
</dbReference>
<dbReference type="SMART" id="SM01038">
    <property type="entry name" value="Bgal_small_N"/>
    <property type="match status" value="1"/>
</dbReference>
<name>A0A7C3EM89_9SPIR</name>
<dbReference type="InterPro" id="IPR050347">
    <property type="entry name" value="Bact_Beta-galactosidase"/>
</dbReference>
<reference evidence="6" key="1">
    <citation type="journal article" date="2020" name="mSystems">
        <title>Genome- and Community-Level Interaction Insights into Carbon Utilization and Element Cycling Functions of Hydrothermarchaeota in Hydrothermal Sediment.</title>
        <authorList>
            <person name="Zhou Z."/>
            <person name="Liu Y."/>
            <person name="Xu W."/>
            <person name="Pan J."/>
            <person name="Luo Z.H."/>
            <person name="Li M."/>
        </authorList>
    </citation>
    <scope>NUCLEOTIDE SEQUENCE [LARGE SCALE GENOMIC DNA]</scope>
    <source>
        <strain evidence="6">SpSt-503</strain>
    </source>
</reference>
<dbReference type="GO" id="GO:0004565">
    <property type="term" value="F:beta-galactosidase activity"/>
    <property type="evidence" value="ECO:0007669"/>
    <property type="project" value="UniProtKB-EC"/>
</dbReference>
<comment type="catalytic activity">
    <reaction evidence="1">
        <text>Hydrolysis of terminal non-reducing beta-D-galactose residues in beta-D-galactosides.</text>
        <dbReference type="EC" id="3.2.1.23"/>
    </reaction>
</comment>
<dbReference type="Gene3D" id="2.70.98.10">
    <property type="match status" value="1"/>
</dbReference>
<dbReference type="Pfam" id="PF02929">
    <property type="entry name" value="Bgal_small_N"/>
    <property type="match status" value="1"/>
</dbReference>
<evidence type="ECO:0000313" key="6">
    <source>
        <dbReference type="EMBL" id="HFH30449.1"/>
    </source>
</evidence>
<dbReference type="InterPro" id="IPR004199">
    <property type="entry name" value="B-gal_small/dom_5"/>
</dbReference>
<feature type="domain" description="Beta galactosidase small chain/" evidence="5">
    <location>
        <begin position="5"/>
        <end position="224"/>
    </location>
</feature>
<gene>
    <name evidence="6" type="ORF">ENS59_13230</name>
</gene>
<dbReference type="InterPro" id="IPR014718">
    <property type="entry name" value="GH-type_carb-bd"/>
</dbReference>